<dbReference type="CDD" id="cd06587">
    <property type="entry name" value="VOC"/>
    <property type="match status" value="1"/>
</dbReference>
<proteinExistence type="predicted"/>
<protein>
    <submittedName>
        <fullName evidence="2">VOC family protein</fullName>
    </submittedName>
</protein>
<dbReference type="InterPro" id="IPR037523">
    <property type="entry name" value="VOC_core"/>
</dbReference>
<feature type="domain" description="VOC" evidence="1">
    <location>
        <begin position="12"/>
        <end position="144"/>
    </location>
</feature>
<dbReference type="PANTHER" id="PTHR21366:SF30">
    <property type="entry name" value="BLL2330 PROTEIN"/>
    <property type="match status" value="1"/>
</dbReference>
<comment type="caution">
    <text evidence="2">The sequence shown here is derived from an EMBL/GenBank/DDBJ whole genome shotgun (WGS) entry which is preliminary data.</text>
</comment>
<dbReference type="InterPro" id="IPR029068">
    <property type="entry name" value="Glyas_Bleomycin-R_OHBP_Dase"/>
</dbReference>
<evidence type="ECO:0000313" key="2">
    <source>
        <dbReference type="EMBL" id="MQX52273.1"/>
    </source>
</evidence>
<gene>
    <name evidence="2" type="ORF">GFN93_03370</name>
</gene>
<dbReference type="RefSeq" id="WP_153498997.1">
    <property type="nucleotide sequence ID" value="NZ_WIRE01000001.1"/>
</dbReference>
<dbReference type="Pfam" id="PF00903">
    <property type="entry name" value="Glyoxalase"/>
    <property type="match status" value="1"/>
</dbReference>
<dbReference type="Gene3D" id="3.10.180.10">
    <property type="entry name" value="2,3-Dihydroxybiphenyl 1,2-Dioxygenase, domain 1"/>
    <property type="match status" value="1"/>
</dbReference>
<sequence length="215" mass="24630">MSSPTPLAMLKHVHHGAYRCRDAEQTRWFYEDVLGLPLTLAMEFDEEPGTGRKVDYMHLFFQMGDDNFIAFFDAPDSADEMQFRPRHAFDLHLAFEVDTMEELKEWRRRINKAGRPCFGPVDHEFIHSIYFVDPNGIPLEITVRDPSYDKVVAADAAKAHDALKAWTERTRARKEALFGAALDMRGIDTSKTDFSRVKAAMENGKDAQQEQSKDA</sequence>
<name>A0A6N7LQ97_9GAMM</name>
<reference evidence="2 3" key="1">
    <citation type="submission" date="2019-10" db="EMBL/GenBank/DDBJ databases">
        <title>Alcanivorax sp.PA15-N-34 draft genome sequence.</title>
        <authorList>
            <person name="Liao X."/>
            <person name="Shao Z."/>
        </authorList>
    </citation>
    <scope>NUCLEOTIDE SEQUENCE [LARGE SCALE GENOMIC DNA]</scope>
    <source>
        <strain evidence="2 3">PA15-N-34</strain>
    </source>
</reference>
<dbReference type="InterPro" id="IPR050383">
    <property type="entry name" value="GlyoxalaseI/FosfomycinResist"/>
</dbReference>
<organism evidence="2 3">
    <name type="scientific">Alcanivorax sediminis</name>
    <dbReference type="NCBI Taxonomy" id="2663008"/>
    <lineage>
        <taxon>Bacteria</taxon>
        <taxon>Pseudomonadati</taxon>
        <taxon>Pseudomonadota</taxon>
        <taxon>Gammaproteobacteria</taxon>
        <taxon>Oceanospirillales</taxon>
        <taxon>Alcanivoracaceae</taxon>
        <taxon>Alcanivorax</taxon>
    </lineage>
</organism>
<dbReference type="Proteomes" id="UP000469421">
    <property type="component" value="Unassembled WGS sequence"/>
</dbReference>
<dbReference type="InterPro" id="IPR004360">
    <property type="entry name" value="Glyas_Fos-R_dOase_dom"/>
</dbReference>
<dbReference type="EMBL" id="WIRE01000001">
    <property type="protein sequence ID" value="MQX52273.1"/>
    <property type="molecule type" value="Genomic_DNA"/>
</dbReference>
<dbReference type="AlphaFoldDB" id="A0A6N7LQ97"/>
<dbReference type="PANTHER" id="PTHR21366">
    <property type="entry name" value="GLYOXALASE FAMILY PROTEIN"/>
    <property type="match status" value="1"/>
</dbReference>
<evidence type="ECO:0000259" key="1">
    <source>
        <dbReference type="PROSITE" id="PS51819"/>
    </source>
</evidence>
<dbReference type="PROSITE" id="PS51819">
    <property type="entry name" value="VOC"/>
    <property type="match status" value="1"/>
</dbReference>
<dbReference type="SUPFAM" id="SSF54593">
    <property type="entry name" value="Glyoxalase/Bleomycin resistance protein/Dihydroxybiphenyl dioxygenase"/>
    <property type="match status" value="1"/>
</dbReference>
<keyword evidence="3" id="KW-1185">Reference proteome</keyword>
<evidence type="ECO:0000313" key="3">
    <source>
        <dbReference type="Proteomes" id="UP000469421"/>
    </source>
</evidence>
<accession>A0A6N7LQ97</accession>